<accession>A0A9P3GPY8</accession>
<feature type="compositionally biased region" description="Low complexity" evidence="1">
    <location>
        <begin position="71"/>
        <end position="85"/>
    </location>
</feature>
<evidence type="ECO:0000313" key="2">
    <source>
        <dbReference type="EMBL" id="GJE99723.1"/>
    </source>
</evidence>
<feature type="region of interest" description="Disordered" evidence="1">
    <location>
        <begin position="1"/>
        <end position="21"/>
    </location>
</feature>
<keyword evidence="3" id="KW-1185">Reference proteome</keyword>
<feature type="region of interest" description="Disordered" evidence="1">
    <location>
        <begin position="71"/>
        <end position="94"/>
    </location>
</feature>
<comment type="caution">
    <text evidence="2">The sequence shown here is derived from an EMBL/GenBank/DDBJ whole genome shotgun (WGS) entry which is preliminary data.</text>
</comment>
<proteinExistence type="predicted"/>
<feature type="compositionally biased region" description="Polar residues" evidence="1">
    <location>
        <begin position="1"/>
        <end position="19"/>
    </location>
</feature>
<organism evidence="2 3">
    <name type="scientific">Phanerochaete sordida</name>
    <dbReference type="NCBI Taxonomy" id="48140"/>
    <lineage>
        <taxon>Eukaryota</taxon>
        <taxon>Fungi</taxon>
        <taxon>Dikarya</taxon>
        <taxon>Basidiomycota</taxon>
        <taxon>Agaricomycotina</taxon>
        <taxon>Agaricomycetes</taxon>
        <taxon>Polyporales</taxon>
        <taxon>Phanerochaetaceae</taxon>
        <taxon>Phanerochaete</taxon>
    </lineage>
</organism>
<dbReference type="Proteomes" id="UP000703269">
    <property type="component" value="Unassembled WGS sequence"/>
</dbReference>
<reference evidence="2 3" key="1">
    <citation type="submission" date="2021-08" db="EMBL/GenBank/DDBJ databases">
        <title>Draft Genome Sequence of Phanerochaete sordida strain YK-624.</title>
        <authorList>
            <person name="Mori T."/>
            <person name="Dohra H."/>
            <person name="Suzuki T."/>
            <person name="Kawagishi H."/>
            <person name="Hirai H."/>
        </authorList>
    </citation>
    <scope>NUCLEOTIDE SEQUENCE [LARGE SCALE GENOMIC DNA]</scope>
    <source>
        <strain evidence="2 3">YK-624</strain>
    </source>
</reference>
<evidence type="ECO:0000313" key="3">
    <source>
        <dbReference type="Proteomes" id="UP000703269"/>
    </source>
</evidence>
<name>A0A9P3GPY8_9APHY</name>
<dbReference type="EMBL" id="BPQB01000118">
    <property type="protein sequence ID" value="GJE99723.1"/>
    <property type="molecule type" value="Genomic_DNA"/>
</dbReference>
<dbReference type="AlphaFoldDB" id="A0A9P3GPY8"/>
<gene>
    <name evidence="2" type="ORF">PsYK624_159940</name>
</gene>
<protein>
    <submittedName>
        <fullName evidence="2">Uncharacterized protein</fullName>
    </submittedName>
</protein>
<evidence type="ECO:0000256" key="1">
    <source>
        <dbReference type="SAM" id="MobiDB-lite"/>
    </source>
</evidence>
<sequence length="130" mass="13817">MAVTSSTSRHTPAATGSSNDRSERLNFTVHCPCAVYPTRHAVEDPVALRGGEPEGVAHDILRELYERGLSSAASGAGGTRTADAGSEAKGAPQKPCAEASSKYVAFGHGKCAWCGDVRLVRRRMWLTRAF</sequence>